<keyword evidence="7" id="KW-1185">Reference proteome</keyword>
<evidence type="ECO:0000313" key="7">
    <source>
        <dbReference type="Proteomes" id="UP000190989"/>
    </source>
</evidence>
<accession>A0A1U6HCD6</accession>
<gene>
    <name evidence="6" type="ORF">SAMN06295987_102133</name>
</gene>
<dbReference type="GO" id="GO:0016020">
    <property type="term" value="C:membrane"/>
    <property type="evidence" value="ECO:0007669"/>
    <property type="project" value="UniProtKB-SubCell"/>
</dbReference>
<dbReference type="SUPFAM" id="SSF74653">
    <property type="entry name" value="TolA/TonB C-terminal domain"/>
    <property type="match status" value="1"/>
</dbReference>
<sequence length="292" mass="32509">MPIRLTILWSYCLVLLTGGMTAPVRAKEVMLEPASKWVVNYADKACMLLRKFGTDESPFLLRMHSYGSRNHFEFSLAGKDLNGIRSGANAGIAFGPGETLAIDRLQAGNLEGYGKSFLFSGAFERRKTEFEEEGLTVSPDPDPEFEKAVDRIALISGPRRIVLHTGKMDAPLKAIRQCVDAMMESWGLDPKVQATLSRPTKPESVEKMVRRISAHYPLGMAMTGRQGRVNVRAMIDAHGMPTKCEVTQSYSERAFDELACQIIRETAFEPALNAKGQPTPSFYQQTILYLMH</sequence>
<dbReference type="Pfam" id="PF03544">
    <property type="entry name" value="TonB_C"/>
    <property type="match status" value="1"/>
</dbReference>
<dbReference type="InterPro" id="IPR006260">
    <property type="entry name" value="TonB/TolA_C"/>
</dbReference>
<dbReference type="STRING" id="428990.SAMN06295987_102133"/>
<dbReference type="Proteomes" id="UP000190989">
    <property type="component" value="Unassembled WGS sequence"/>
</dbReference>
<keyword evidence="4" id="KW-0472">Membrane</keyword>
<evidence type="ECO:0000256" key="2">
    <source>
        <dbReference type="ARBA" id="ARBA00022692"/>
    </source>
</evidence>
<dbReference type="NCBIfam" id="TIGR01352">
    <property type="entry name" value="tonB_Cterm"/>
    <property type="match status" value="1"/>
</dbReference>
<evidence type="ECO:0000256" key="1">
    <source>
        <dbReference type="ARBA" id="ARBA00004167"/>
    </source>
</evidence>
<dbReference type="PROSITE" id="PS52015">
    <property type="entry name" value="TONB_CTD"/>
    <property type="match status" value="1"/>
</dbReference>
<comment type="subcellular location">
    <subcellularLocation>
        <location evidence="1">Membrane</location>
        <topology evidence="1">Single-pass membrane protein</topology>
    </subcellularLocation>
</comment>
<feature type="domain" description="TonB C-terminal" evidence="5">
    <location>
        <begin position="201"/>
        <end position="292"/>
    </location>
</feature>
<name>A0A1U6HCD6_9SPHN</name>
<organism evidence="6 7">
    <name type="scientific">Novosphingobium mathurense</name>
    <dbReference type="NCBI Taxonomy" id="428990"/>
    <lineage>
        <taxon>Bacteria</taxon>
        <taxon>Pseudomonadati</taxon>
        <taxon>Pseudomonadota</taxon>
        <taxon>Alphaproteobacteria</taxon>
        <taxon>Sphingomonadales</taxon>
        <taxon>Sphingomonadaceae</taxon>
        <taxon>Novosphingobium</taxon>
    </lineage>
</organism>
<evidence type="ECO:0000256" key="3">
    <source>
        <dbReference type="ARBA" id="ARBA00022989"/>
    </source>
</evidence>
<dbReference type="InterPro" id="IPR037682">
    <property type="entry name" value="TonB_C"/>
</dbReference>
<reference evidence="7" key="1">
    <citation type="submission" date="2017-02" db="EMBL/GenBank/DDBJ databases">
        <authorList>
            <person name="Varghese N."/>
            <person name="Submissions S."/>
        </authorList>
    </citation>
    <scope>NUCLEOTIDE SEQUENCE [LARGE SCALE GENOMIC DNA]</scope>
    <source>
        <strain evidence="7">SM117</strain>
    </source>
</reference>
<evidence type="ECO:0000259" key="5">
    <source>
        <dbReference type="PROSITE" id="PS52015"/>
    </source>
</evidence>
<dbReference type="Gene3D" id="3.30.1150.10">
    <property type="match status" value="1"/>
</dbReference>
<protein>
    <submittedName>
        <fullName evidence="6">TonB family C-terminal domain-containing protein</fullName>
    </submittedName>
</protein>
<evidence type="ECO:0000256" key="4">
    <source>
        <dbReference type="ARBA" id="ARBA00023136"/>
    </source>
</evidence>
<dbReference type="RefSeq" id="WP_079729963.1">
    <property type="nucleotide sequence ID" value="NZ_FVZE01000002.1"/>
</dbReference>
<dbReference type="EMBL" id="FVZE01000002">
    <property type="protein sequence ID" value="SLJ93444.1"/>
    <property type="molecule type" value="Genomic_DNA"/>
</dbReference>
<proteinExistence type="predicted"/>
<evidence type="ECO:0000313" key="6">
    <source>
        <dbReference type="EMBL" id="SLJ93444.1"/>
    </source>
</evidence>
<keyword evidence="3" id="KW-1133">Transmembrane helix</keyword>
<dbReference type="AlphaFoldDB" id="A0A1U6HCD6"/>
<dbReference type="GO" id="GO:0055085">
    <property type="term" value="P:transmembrane transport"/>
    <property type="evidence" value="ECO:0007669"/>
    <property type="project" value="InterPro"/>
</dbReference>
<keyword evidence="2" id="KW-0812">Transmembrane</keyword>